<feature type="domain" description="Hydantoinase/oxoprolinase N-terminal" evidence="2">
    <location>
        <begin position="10"/>
        <end position="186"/>
    </location>
</feature>
<dbReference type="RefSeq" id="XP_033661789.1">
    <property type="nucleotide sequence ID" value="XM_033810772.1"/>
</dbReference>
<dbReference type="InterPro" id="IPR002821">
    <property type="entry name" value="Hydantoinase_A"/>
</dbReference>
<dbReference type="Pfam" id="PF01968">
    <property type="entry name" value="Hydantoinase_A"/>
    <property type="match status" value="1"/>
</dbReference>
<dbReference type="OrthoDB" id="5404895at2759"/>
<dbReference type="FunFam" id="3.40.1610.10:FF:000001">
    <property type="entry name" value="Hydantoinase, putative"/>
    <property type="match status" value="1"/>
</dbReference>
<accession>A0A6A6C3Z1</accession>
<dbReference type="PANTHER" id="PTHR11365:SF10">
    <property type="entry name" value="HYDANTOINASE_OXOPROLINASE"/>
    <property type="match status" value="1"/>
</dbReference>
<evidence type="ECO:0000313" key="5">
    <source>
        <dbReference type="EMBL" id="KAF2160900.1"/>
    </source>
</evidence>
<evidence type="ECO:0000259" key="2">
    <source>
        <dbReference type="Pfam" id="PF05378"/>
    </source>
</evidence>
<keyword evidence="6" id="KW-1185">Reference proteome</keyword>
<dbReference type="Gene3D" id="3.40.1610.10">
    <property type="entry name" value="CV3147-like domain"/>
    <property type="match status" value="1"/>
</dbReference>
<dbReference type="EMBL" id="ML993623">
    <property type="protein sequence ID" value="KAF2160900.1"/>
    <property type="molecule type" value="Genomic_DNA"/>
</dbReference>
<dbReference type="InterPro" id="IPR008040">
    <property type="entry name" value="Hydant_A_N"/>
</dbReference>
<dbReference type="GeneID" id="54564044"/>
<dbReference type="Gene3D" id="3.30.420.40">
    <property type="match status" value="1"/>
</dbReference>
<proteinExistence type="predicted"/>
<dbReference type="Pfam" id="PF20906">
    <property type="entry name" value="S-Me-THD_C"/>
    <property type="match status" value="1"/>
</dbReference>
<dbReference type="InterPro" id="IPR024071">
    <property type="entry name" value="S-Me-THD_C_sf"/>
</dbReference>
<dbReference type="Gene3D" id="2.40.390.10">
    <property type="entry name" value="CV3147-like"/>
    <property type="match status" value="1"/>
</dbReference>
<dbReference type="InterPro" id="IPR043129">
    <property type="entry name" value="ATPase_NBD"/>
</dbReference>
<dbReference type="InterPro" id="IPR010318">
    <property type="entry name" value="S-Me-THD_N"/>
</dbReference>
<evidence type="ECO:0000259" key="1">
    <source>
        <dbReference type="Pfam" id="PF01968"/>
    </source>
</evidence>
<feature type="domain" description="S-Me-THD-like C-terminal" evidence="4">
    <location>
        <begin position="771"/>
        <end position="984"/>
    </location>
</feature>
<dbReference type="Pfam" id="PF06032">
    <property type="entry name" value="S-Me-THD_N"/>
    <property type="match status" value="1"/>
</dbReference>
<dbReference type="Pfam" id="PF05378">
    <property type="entry name" value="Hydant_A_N"/>
    <property type="match status" value="1"/>
</dbReference>
<organism evidence="5 6">
    <name type="scientific">Zasmidium cellare ATCC 36951</name>
    <dbReference type="NCBI Taxonomy" id="1080233"/>
    <lineage>
        <taxon>Eukaryota</taxon>
        <taxon>Fungi</taxon>
        <taxon>Dikarya</taxon>
        <taxon>Ascomycota</taxon>
        <taxon>Pezizomycotina</taxon>
        <taxon>Dothideomycetes</taxon>
        <taxon>Dothideomycetidae</taxon>
        <taxon>Mycosphaerellales</taxon>
        <taxon>Mycosphaerellaceae</taxon>
        <taxon>Zasmidium</taxon>
    </lineage>
</organism>
<dbReference type="PANTHER" id="PTHR11365">
    <property type="entry name" value="5-OXOPROLINASE RELATED"/>
    <property type="match status" value="1"/>
</dbReference>
<name>A0A6A6C3Z1_ZASCE</name>
<gene>
    <name evidence="5" type="ORF">M409DRAFT_37650</name>
</gene>
<dbReference type="InterPro" id="IPR048350">
    <property type="entry name" value="S-Me-THD-like_C"/>
</dbReference>
<feature type="domain" description="S-Me-THD N-terminal" evidence="3">
    <location>
        <begin position="609"/>
        <end position="767"/>
    </location>
</feature>
<evidence type="ECO:0000313" key="6">
    <source>
        <dbReference type="Proteomes" id="UP000799537"/>
    </source>
</evidence>
<dbReference type="Proteomes" id="UP000799537">
    <property type="component" value="Unassembled WGS sequence"/>
</dbReference>
<dbReference type="AlphaFoldDB" id="A0A6A6C3Z1"/>
<dbReference type="SUPFAM" id="SSF53067">
    <property type="entry name" value="Actin-like ATPase domain"/>
    <property type="match status" value="1"/>
</dbReference>
<reference evidence="5" key="1">
    <citation type="journal article" date="2020" name="Stud. Mycol.">
        <title>101 Dothideomycetes genomes: a test case for predicting lifestyles and emergence of pathogens.</title>
        <authorList>
            <person name="Haridas S."/>
            <person name="Albert R."/>
            <person name="Binder M."/>
            <person name="Bloem J."/>
            <person name="Labutti K."/>
            <person name="Salamov A."/>
            <person name="Andreopoulos B."/>
            <person name="Baker S."/>
            <person name="Barry K."/>
            <person name="Bills G."/>
            <person name="Bluhm B."/>
            <person name="Cannon C."/>
            <person name="Castanera R."/>
            <person name="Culley D."/>
            <person name="Daum C."/>
            <person name="Ezra D."/>
            <person name="Gonzalez J."/>
            <person name="Henrissat B."/>
            <person name="Kuo A."/>
            <person name="Liang C."/>
            <person name="Lipzen A."/>
            <person name="Lutzoni F."/>
            <person name="Magnuson J."/>
            <person name="Mondo S."/>
            <person name="Nolan M."/>
            <person name="Ohm R."/>
            <person name="Pangilinan J."/>
            <person name="Park H.-J."/>
            <person name="Ramirez L."/>
            <person name="Alfaro M."/>
            <person name="Sun H."/>
            <person name="Tritt A."/>
            <person name="Yoshinaga Y."/>
            <person name="Zwiers L.-H."/>
            <person name="Turgeon B."/>
            <person name="Goodwin S."/>
            <person name="Spatafora J."/>
            <person name="Crous P."/>
            <person name="Grigoriev I."/>
        </authorList>
    </citation>
    <scope>NUCLEOTIDE SEQUENCE</scope>
    <source>
        <strain evidence="5">ATCC 36951</strain>
    </source>
</reference>
<evidence type="ECO:0008006" key="7">
    <source>
        <dbReference type="Google" id="ProtNLM"/>
    </source>
</evidence>
<evidence type="ECO:0000259" key="3">
    <source>
        <dbReference type="Pfam" id="PF06032"/>
    </source>
</evidence>
<feature type="domain" description="Hydantoinase A/oxoprolinase" evidence="1">
    <location>
        <begin position="207"/>
        <end position="387"/>
    </location>
</feature>
<dbReference type="InterPro" id="IPR045079">
    <property type="entry name" value="Oxoprolinase-like"/>
</dbReference>
<evidence type="ECO:0000259" key="4">
    <source>
        <dbReference type="Pfam" id="PF20906"/>
    </source>
</evidence>
<dbReference type="GO" id="GO:0016787">
    <property type="term" value="F:hydrolase activity"/>
    <property type="evidence" value="ECO:0007669"/>
    <property type="project" value="InterPro"/>
</dbReference>
<protein>
    <recommendedName>
        <fullName evidence="7">Hydantoinase/oxoprolinase N-terminal domain-containing protein</fullName>
    </recommendedName>
</protein>
<dbReference type="SUPFAM" id="SSF160991">
    <property type="entry name" value="CV3147-like"/>
    <property type="match status" value="1"/>
</dbReference>
<sequence length="1010" mass="107532">MGTSDTFHYRIGIDVGGTNTDAVILDTSIKDPIRSVIATHKAPTTADVTSGIEQAVAQVLAASKINRSLVSCVAVGTTHFINAVAERDARKLDRVAILRLSKSFTREIPPFVDFPSELRGIVEGFFDYADGGLRIDGVPEALVDEAAVGAFCDRVSANKIKAIAIVGIFSPLRTNQEYRVYDLIHRRLPHVAVVCSSDIANLGLLERENASILNAAVYHFAKHTIRRCQYANLKLGLACPLYLTQNDGTMVEASSAQPIRTFASGATNSIRGAAYLSGIGQLPTASEHSKAPVIVCDIGGTTSDVCILLPSGYPRQGVIGSRVGGVKVNYAIPHVISLPLGGGSMVRKQGDGTVTVGRDSVGYSIREKAFIFGGDSLTAMDVAIAAGAPNIRGGDVSRLQQIPQSTIFQAQQAMRKSLEAVVESVKTSPGDLQMLIVGGGSLLAPAELSGVSQIIRPDFHDVANAIGAATAKISVTLDTIETASAEGVAACLQKVKQLSLEKLRSKGVLPGTEEIVEVLTLPLQYVANTVRVVVKAVGDFVPSSISAPNGDDAPAGLESMYDEMQAKASRKFTCPYVPEAARGRIGDYRPQIHLNPQTQTQEWLVSELDLEWLADGCYVLGCGGGGSPYPELLKLKDHLNKGHRIRIIDPDDLADKVNVIWAANVGSPPVVAERLSANETSHAIREILRHQGLESFDAIMAGEVGGSNGMVALTQGSSRAFDRPVVDADWIGRAFPYLWQTTLSVHAPSALLPCSIASGDGCALVLTQCATNDQLDGAIRALCVEMGYFAGFAAKPVPGELVQRLGVKRTLSQAWRIGRCIATAQENMTTDTVVEQIVMELGGDQVARILFRGKIVAIDSRLRGRHSFGEVVIEHVGTEAMSSKSTYPLAVGGKIRIPFQNENLLVEHEKPLSSSLELLASVPDLISVLDTLTGKALGIGEYQYCLHVTVLGAACSPLWSGSEAGLQATSPQAFGLEGVKYTPLGSYRECQSVIGSSRQSHDSNLHDTMQ</sequence>
<dbReference type="InterPro" id="IPR027479">
    <property type="entry name" value="S-Me-THD_N_sf"/>
</dbReference>